<reference evidence="2" key="1">
    <citation type="submission" date="2025-08" db="UniProtKB">
        <authorList>
            <consortium name="RefSeq"/>
        </authorList>
    </citation>
    <scope>IDENTIFICATION</scope>
</reference>
<dbReference type="RefSeq" id="XP_011504666.1">
    <property type="nucleotide sequence ID" value="XM_011506364.1"/>
</dbReference>
<evidence type="ECO:0000313" key="1">
    <source>
        <dbReference type="Proteomes" id="UP000695007"/>
    </source>
</evidence>
<organism evidence="1 2">
    <name type="scientific">Ceratosolen solmsi marchali</name>
    <dbReference type="NCBI Taxonomy" id="326594"/>
    <lineage>
        <taxon>Eukaryota</taxon>
        <taxon>Metazoa</taxon>
        <taxon>Ecdysozoa</taxon>
        <taxon>Arthropoda</taxon>
        <taxon>Hexapoda</taxon>
        <taxon>Insecta</taxon>
        <taxon>Pterygota</taxon>
        <taxon>Neoptera</taxon>
        <taxon>Endopterygota</taxon>
        <taxon>Hymenoptera</taxon>
        <taxon>Apocrita</taxon>
        <taxon>Proctotrupomorpha</taxon>
        <taxon>Chalcidoidea</taxon>
        <taxon>Agaonidae</taxon>
        <taxon>Agaoninae</taxon>
        <taxon>Ceratosolen</taxon>
    </lineage>
</organism>
<dbReference type="Proteomes" id="UP000695007">
    <property type="component" value="Unplaced"/>
</dbReference>
<accession>A0AAJ6YUL8</accession>
<protein>
    <submittedName>
        <fullName evidence="2">Uncharacterized protein LOC105367597</fullName>
    </submittedName>
</protein>
<sequence>MTRCCRDDINLKSSAYNQTGQSYVDQLSLHRSMCTHLRRVLLAKSVVDSRNPKYINAMHNRHKPSSYKSKFLEECPSNEIIEKLTYNTEHRPSEIIKVHPHRKMSSKERTYINDRNCPCLQLNIAKSKYMHKKSEDYQNYMDQDIKDIASKRWKFSKSKYESSAYRSNRQRSKHKPENFISMLL</sequence>
<gene>
    <name evidence="2" type="primary">LOC105367597</name>
</gene>
<dbReference type="AlphaFoldDB" id="A0AAJ6YUL8"/>
<evidence type="ECO:0000313" key="2">
    <source>
        <dbReference type="RefSeq" id="XP_011504666.1"/>
    </source>
</evidence>
<keyword evidence="1" id="KW-1185">Reference proteome</keyword>
<dbReference type="KEGG" id="csol:105367597"/>
<name>A0AAJ6YUL8_9HYME</name>
<proteinExistence type="predicted"/>
<dbReference type="GeneID" id="105367597"/>